<dbReference type="Proteomes" id="UP000324222">
    <property type="component" value="Unassembled WGS sequence"/>
</dbReference>
<dbReference type="EMBL" id="VSRR010121729">
    <property type="protein sequence ID" value="MPD00167.1"/>
    <property type="molecule type" value="Genomic_DNA"/>
</dbReference>
<evidence type="ECO:0008006" key="5">
    <source>
        <dbReference type="Google" id="ProtNLM"/>
    </source>
</evidence>
<accession>A0A5B7K0T9</accession>
<comment type="caution">
    <text evidence="3">The sequence shown here is derived from an EMBL/GenBank/DDBJ whole genome shotgun (WGS) entry which is preliminary data.</text>
</comment>
<organism evidence="3 4">
    <name type="scientific">Portunus trituberculatus</name>
    <name type="common">Swimming crab</name>
    <name type="synonym">Neptunus trituberculatus</name>
    <dbReference type="NCBI Taxonomy" id="210409"/>
    <lineage>
        <taxon>Eukaryota</taxon>
        <taxon>Metazoa</taxon>
        <taxon>Ecdysozoa</taxon>
        <taxon>Arthropoda</taxon>
        <taxon>Crustacea</taxon>
        <taxon>Multicrustacea</taxon>
        <taxon>Malacostraca</taxon>
        <taxon>Eumalacostraca</taxon>
        <taxon>Eucarida</taxon>
        <taxon>Decapoda</taxon>
        <taxon>Pleocyemata</taxon>
        <taxon>Brachyura</taxon>
        <taxon>Eubrachyura</taxon>
        <taxon>Portunoidea</taxon>
        <taxon>Portunidae</taxon>
        <taxon>Portuninae</taxon>
        <taxon>Portunus</taxon>
    </lineage>
</organism>
<protein>
    <recommendedName>
        <fullName evidence="5">Secreted protein</fullName>
    </recommendedName>
</protein>
<reference evidence="3 4" key="1">
    <citation type="submission" date="2019-05" db="EMBL/GenBank/DDBJ databases">
        <title>Another draft genome of Portunus trituberculatus and its Hox gene families provides insights of decapod evolution.</title>
        <authorList>
            <person name="Jeong J.-H."/>
            <person name="Song I."/>
            <person name="Kim S."/>
            <person name="Choi T."/>
            <person name="Kim D."/>
            <person name="Ryu S."/>
            <person name="Kim W."/>
        </authorList>
    </citation>
    <scope>NUCLEOTIDE SEQUENCE [LARGE SCALE GENOMIC DNA]</scope>
    <source>
        <tissue evidence="3">Muscle</tissue>
    </source>
</reference>
<evidence type="ECO:0000256" key="1">
    <source>
        <dbReference type="SAM" id="MobiDB-lite"/>
    </source>
</evidence>
<feature type="region of interest" description="Disordered" evidence="1">
    <location>
        <begin position="36"/>
        <end position="85"/>
    </location>
</feature>
<keyword evidence="2" id="KW-0732">Signal</keyword>
<feature type="signal peptide" evidence="2">
    <location>
        <begin position="1"/>
        <end position="26"/>
    </location>
</feature>
<sequence length="85" mass="9350">MAQSKHLALCVSFVHYFLAVPPLTEAVSLLPNGASLTWPKPASPRLEADASSSTESRPRDGPKQKPPREPMFRHRGSQQHTLAFS</sequence>
<feature type="chain" id="PRO_5022801109" description="Secreted protein" evidence="2">
    <location>
        <begin position="27"/>
        <end position="85"/>
    </location>
</feature>
<proteinExistence type="predicted"/>
<name>A0A5B7K0T9_PORTR</name>
<dbReference type="AlphaFoldDB" id="A0A5B7K0T9"/>
<gene>
    <name evidence="3" type="ORF">E2C01_095623</name>
</gene>
<keyword evidence="4" id="KW-1185">Reference proteome</keyword>
<feature type="compositionally biased region" description="Basic and acidic residues" evidence="1">
    <location>
        <begin position="56"/>
        <end position="72"/>
    </location>
</feature>
<evidence type="ECO:0000256" key="2">
    <source>
        <dbReference type="SAM" id="SignalP"/>
    </source>
</evidence>
<evidence type="ECO:0000313" key="4">
    <source>
        <dbReference type="Proteomes" id="UP000324222"/>
    </source>
</evidence>
<evidence type="ECO:0000313" key="3">
    <source>
        <dbReference type="EMBL" id="MPD00167.1"/>
    </source>
</evidence>